<dbReference type="AlphaFoldDB" id="A0A7M1SYI9"/>
<accession>A0A7M1SYI9</accession>
<evidence type="ECO:0000256" key="4">
    <source>
        <dbReference type="ARBA" id="ARBA00022989"/>
    </source>
</evidence>
<dbReference type="PANTHER" id="PTHR35007:SF3">
    <property type="entry name" value="POSSIBLE CONSERVED ALANINE RICH MEMBRANE PROTEIN"/>
    <property type="match status" value="1"/>
</dbReference>
<evidence type="ECO:0000256" key="6">
    <source>
        <dbReference type="SAM" id="MobiDB-lite"/>
    </source>
</evidence>
<feature type="transmembrane region" description="Helical" evidence="7">
    <location>
        <begin position="6"/>
        <end position="27"/>
    </location>
</feature>
<keyword evidence="4 7" id="KW-1133">Transmembrane helix</keyword>
<evidence type="ECO:0000313" key="9">
    <source>
        <dbReference type="EMBL" id="QOR72561.1"/>
    </source>
</evidence>
<keyword evidence="5 7" id="KW-0472">Membrane</keyword>
<comment type="subcellular location">
    <subcellularLocation>
        <location evidence="1">Cell membrane</location>
        <topology evidence="1">Multi-pass membrane protein</topology>
    </subcellularLocation>
</comment>
<organism evidence="9 10">
    <name type="scientific">Ruania alkalisoli</name>
    <dbReference type="NCBI Taxonomy" id="2779775"/>
    <lineage>
        <taxon>Bacteria</taxon>
        <taxon>Bacillati</taxon>
        <taxon>Actinomycetota</taxon>
        <taxon>Actinomycetes</taxon>
        <taxon>Micrococcales</taxon>
        <taxon>Ruaniaceae</taxon>
        <taxon>Ruania</taxon>
    </lineage>
</organism>
<evidence type="ECO:0000259" key="8">
    <source>
        <dbReference type="Pfam" id="PF00482"/>
    </source>
</evidence>
<feature type="transmembrane region" description="Helical" evidence="7">
    <location>
        <begin position="177"/>
        <end position="199"/>
    </location>
</feature>
<evidence type="ECO:0000256" key="2">
    <source>
        <dbReference type="ARBA" id="ARBA00022475"/>
    </source>
</evidence>
<evidence type="ECO:0000256" key="5">
    <source>
        <dbReference type="ARBA" id="ARBA00023136"/>
    </source>
</evidence>
<dbReference type="PANTHER" id="PTHR35007">
    <property type="entry name" value="INTEGRAL MEMBRANE PROTEIN-RELATED"/>
    <property type="match status" value="1"/>
</dbReference>
<dbReference type="KEGG" id="halt:IM660_03350"/>
<dbReference type="Pfam" id="PF00482">
    <property type="entry name" value="T2SSF"/>
    <property type="match status" value="1"/>
</dbReference>
<reference evidence="9 10" key="1">
    <citation type="submission" date="2020-10" db="EMBL/GenBank/DDBJ databases">
        <title>Haloactinobacterium sp. RN3S43, a bacterium isolated from saline soil.</title>
        <authorList>
            <person name="Sun J.-Q."/>
        </authorList>
    </citation>
    <scope>NUCLEOTIDE SEQUENCE [LARGE SCALE GENOMIC DNA]</scope>
    <source>
        <strain evidence="9 10">RN3S43</strain>
    </source>
</reference>
<keyword evidence="2" id="KW-1003">Cell membrane</keyword>
<dbReference type="InterPro" id="IPR018076">
    <property type="entry name" value="T2SS_GspF_dom"/>
</dbReference>
<evidence type="ECO:0000256" key="3">
    <source>
        <dbReference type="ARBA" id="ARBA00022692"/>
    </source>
</evidence>
<sequence length="208" mass="21620">MPNAPAGDLVGVLVLALVTASLLPWALTRPVTGRPADGPIVSRRRRRSAHPGHVDPAVQLDLVRSALAAGASVPAALDALGDALGRDAGAQLRRVVAALRLGADWDEAWDLMGPPDTTASTRSALQTADSSRIRDCLAPAWRDGVDPDPLLRQAAATIRSGRSARAREAAARLGVRLVLPLGCCLLPAFVLLGLVPVLLSTGADLIRP</sequence>
<dbReference type="EMBL" id="CP063169">
    <property type="protein sequence ID" value="QOR72561.1"/>
    <property type="molecule type" value="Genomic_DNA"/>
</dbReference>
<name>A0A7M1SYI9_9MICO</name>
<evidence type="ECO:0000256" key="7">
    <source>
        <dbReference type="SAM" id="Phobius"/>
    </source>
</evidence>
<protein>
    <submittedName>
        <fullName evidence="9">Type II secretion system F family protein</fullName>
    </submittedName>
</protein>
<keyword evidence="10" id="KW-1185">Reference proteome</keyword>
<keyword evidence="3 7" id="KW-0812">Transmembrane</keyword>
<dbReference type="Proteomes" id="UP000593758">
    <property type="component" value="Chromosome"/>
</dbReference>
<dbReference type="GO" id="GO:0005886">
    <property type="term" value="C:plasma membrane"/>
    <property type="evidence" value="ECO:0007669"/>
    <property type="project" value="UniProtKB-SubCell"/>
</dbReference>
<proteinExistence type="predicted"/>
<feature type="region of interest" description="Disordered" evidence="6">
    <location>
        <begin position="34"/>
        <end position="53"/>
    </location>
</feature>
<feature type="domain" description="Type II secretion system protein GspF" evidence="8">
    <location>
        <begin position="61"/>
        <end position="193"/>
    </location>
</feature>
<evidence type="ECO:0000256" key="1">
    <source>
        <dbReference type="ARBA" id="ARBA00004651"/>
    </source>
</evidence>
<gene>
    <name evidence="9" type="ORF">IM660_03350</name>
</gene>
<evidence type="ECO:0000313" key="10">
    <source>
        <dbReference type="Proteomes" id="UP000593758"/>
    </source>
</evidence>